<dbReference type="Pfam" id="PF13881">
    <property type="entry name" value="Rad60-SLD_2"/>
    <property type="match status" value="1"/>
</dbReference>
<reference evidence="2" key="1">
    <citation type="submission" date="2023-12" db="EMBL/GenBank/DDBJ databases">
        <title>Genome assembly of Anisodus tanguticus.</title>
        <authorList>
            <person name="Wang Y.-J."/>
        </authorList>
    </citation>
    <scope>NUCLEOTIDE SEQUENCE</scope>
    <source>
        <strain evidence="2">KB-2021</strain>
        <tissue evidence="2">Leaf</tissue>
    </source>
</reference>
<dbReference type="PANTHER" id="PTHR13169:SF1">
    <property type="entry name" value="MEMBRANE-ANCHORED UBIQUITIN-FOLD PROTEIN 4"/>
    <property type="match status" value="1"/>
</dbReference>
<organism evidence="2 3">
    <name type="scientific">Anisodus tanguticus</name>
    <dbReference type="NCBI Taxonomy" id="243964"/>
    <lineage>
        <taxon>Eukaryota</taxon>
        <taxon>Viridiplantae</taxon>
        <taxon>Streptophyta</taxon>
        <taxon>Embryophyta</taxon>
        <taxon>Tracheophyta</taxon>
        <taxon>Spermatophyta</taxon>
        <taxon>Magnoliopsida</taxon>
        <taxon>eudicotyledons</taxon>
        <taxon>Gunneridae</taxon>
        <taxon>Pentapetalae</taxon>
        <taxon>asterids</taxon>
        <taxon>lamiids</taxon>
        <taxon>Solanales</taxon>
        <taxon>Solanaceae</taxon>
        <taxon>Solanoideae</taxon>
        <taxon>Hyoscyameae</taxon>
        <taxon>Anisodus</taxon>
    </lineage>
</organism>
<accession>A0AAE1SAZ6</accession>
<dbReference type="Proteomes" id="UP001291623">
    <property type="component" value="Unassembled WGS sequence"/>
</dbReference>
<keyword evidence="3" id="KW-1185">Reference proteome</keyword>
<dbReference type="InterPro" id="IPR029071">
    <property type="entry name" value="Ubiquitin-like_domsf"/>
</dbReference>
<sequence length="54" mass="6436">MPEEDLIELKFRLYDGSDIGPFRYSPASTIAMLKERIVAEWPKDKKLHPRRQMM</sequence>
<protein>
    <recommendedName>
        <fullName evidence="1">UBL3-like ubiquitin domain-containing protein</fullName>
    </recommendedName>
</protein>
<dbReference type="AlphaFoldDB" id="A0AAE1SAZ6"/>
<feature type="domain" description="UBL3-like ubiquitin" evidence="1">
    <location>
        <begin position="5"/>
        <end position="51"/>
    </location>
</feature>
<dbReference type="SUPFAM" id="SSF54236">
    <property type="entry name" value="Ubiquitin-like"/>
    <property type="match status" value="1"/>
</dbReference>
<evidence type="ECO:0000259" key="1">
    <source>
        <dbReference type="Pfam" id="PF13881"/>
    </source>
</evidence>
<proteinExistence type="predicted"/>
<dbReference type="InterPro" id="IPR039540">
    <property type="entry name" value="UBL3-like_ubiquitin_dom"/>
</dbReference>
<dbReference type="Gene3D" id="3.10.20.90">
    <property type="entry name" value="Phosphatidylinositol 3-kinase Catalytic Subunit, Chain A, domain 1"/>
    <property type="match status" value="1"/>
</dbReference>
<dbReference type="InterPro" id="IPR040015">
    <property type="entry name" value="UBL3-like"/>
</dbReference>
<evidence type="ECO:0000313" key="3">
    <source>
        <dbReference type="Proteomes" id="UP001291623"/>
    </source>
</evidence>
<gene>
    <name evidence="2" type="ORF">RND71_011140</name>
</gene>
<evidence type="ECO:0000313" key="2">
    <source>
        <dbReference type="EMBL" id="KAK4367348.1"/>
    </source>
</evidence>
<name>A0AAE1SAZ6_9SOLA</name>
<dbReference type="PANTHER" id="PTHR13169">
    <property type="entry name" value="UBIQUITIN-LIKE PROTEIN 3 HCG-1 PROTEIN"/>
    <property type="match status" value="1"/>
</dbReference>
<comment type="caution">
    <text evidence="2">The sequence shown here is derived from an EMBL/GenBank/DDBJ whole genome shotgun (WGS) entry which is preliminary data.</text>
</comment>
<dbReference type="EMBL" id="JAVYJV010000006">
    <property type="protein sequence ID" value="KAK4367348.1"/>
    <property type="molecule type" value="Genomic_DNA"/>
</dbReference>